<sequence length="290" mass="32711">MHNKPDIRTFKTETGLPPGKPTITNNESEVDKELTLKSSPPEAKRSDFQPSTYRLEWTKKTLLAEFSEMPQNAKTDETHFKIAHLEYNSEYEVKLFAVNQQGESEPDVRKFKTKTGSPGKPTITNKDIEVDEEFACAPDKPTITNKGDEVDVEFTLTWSTPVDLNNSKLSPTYHLEWRNLTTGITKFGLNIVANQFSITGLEYDSVFEVKLFAVNKQGKSLPGKPTTTNKQLQGEVDKELALNWSPPEVNSSDFQPATRMDEKTQPPAGSREMLQHGNTDKTHFKMADLK</sequence>
<dbReference type="OrthoDB" id="9355041at2759"/>
<dbReference type="Gene3D" id="2.60.40.10">
    <property type="entry name" value="Immunoglobulins"/>
    <property type="match status" value="2"/>
</dbReference>
<feature type="compositionally biased region" description="Basic and acidic residues" evidence="2">
    <location>
        <begin position="278"/>
        <end position="290"/>
    </location>
</feature>
<feature type="region of interest" description="Disordered" evidence="2">
    <location>
        <begin position="241"/>
        <end position="290"/>
    </location>
</feature>
<dbReference type="SUPFAM" id="SSF49265">
    <property type="entry name" value="Fibronectin type III"/>
    <property type="match status" value="2"/>
</dbReference>
<dbReference type="AlphaFoldDB" id="A0A2B4SLS4"/>
<dbReference type="Proteomes" id="UP000225706">
    <property type="component" value="Unassembled WGS sequence"/>
</dbReference>
<comment type="caution">
    <text evidence="4">The sequence shown here is derived from an EMBL/GenBank/DDBJ whole genome shotgun (WGS) entry which is preliminary data.</text>
</comment>
<dbReference type="PROSITE" id="PS50853">
    <property type="entry name" value="FN3"/>
    <property type="match status" value="2"/>
</dbReference>
<organism evidence="4 5">
    <name type="scientific">Stylophora pistillata</name>
    <name type="common">Smooth cauliflower coral</name>
    <dbReference type="NCBI Taxonomy" id="50429"/>
    <lineage>
        <taxon>Eukaryota</taxon>
        <taxon>Metazoa</taxon>
        <taxon>Cnidaria</taxon>
        <taxon>Anthozoa</taxon>
        <taxon>Hexacorallia</taxon>
        <taxon>Scleractinia</taxon>
        <taxon>Astrocoeniina</taxon>
        <taxon>Pocilloporidae</taxon>
        <taxon>Stylophora</taxon>
    </lineage>
</organism>
<accession>A0A2B4SLS4</accession>
<feature type="region of interest" description="Disordered" evidence="2">
    <location>
        <begin position="1"/>
        <end position="48"/>
    </location>
</feature>
<feature type="compositionally biased region" description="Basic and acidic residues" evidence="2">
    <location>
        <begin position="1"/>
        <end position="11"/>
    </location>
</feature>
<dbReference type="EMBL" id="LSMT01000052">
    <property type="protein sequence ID" value="PFX30316.1"/>
    <property type="molecule type" value="Genomic_DNA"/>
</dbReference>
<keyword evidence="5" id="KW-1185">Reference proteome</keyword>
<dbReference type="InterPro" id="IPR050964">
    <property type="entry name" value="Striated_Muscle_Regulatory"/>
</dbReference>
<dbReference type="SMART" id="SM00060">
    <property type="entry name" value="FN3"/>
    <property type="match status" value="2"/>
</dbReference>
<dbReference type="Pfam" id="PF00041">
    <property type="entry name" value="fn3"/>
    <property type="match status" value="2"/>
</dbReference>
<dbReference type="InterPro" id="IPR013783">
    <property type="entry name" value="Ig-like_fold"/>
</dbReference>
<gene>
    <name evidence="4" type="ORF">AWC38_SpisGene4923</name>
</gene>
<name>A0A2B4SLS4_STYPI</name>
<proteinExistence type="predicted"/>
<dbReference type="PANTHER" id="PTHR13817">
    <property type="entry name" value="TITIN"/>
    <property type="match status" value="1"/>
</dbReference>
<evidence type="ECO:0000256" key="1">
    <source>
        <dbReference type="ARBA" id="ARBA00022737"/>
    </source>
</evidence>
<reference evidence="5" key="1">
    <citation type="journal article" date="2017" name="bioRxiv">
        <title>Comparative analysis of the genomes of Stylophora pistillata and Acropora digitifera provides evidence for extensive differences between species of corals.</title>
        <authorList>
            <person name="Voolstra C.R."/>
            <person name="Li Y."/>
            <person name="Liew Y.J."/>
            <person name="Baumgarten S."/>
            <person name="Zoccola D."/>
            <person name="Flot J.-F."/>
            <person name="Tambutte S."/>
            <person name="Allemand D."/>
            <person name="Aranda M."/>
        </authorList>
    </citation>
    <scope>NUCLEOTIDE SEQUENCE [LARGE SCALE GENOMIC DNA]</scope>
</reference>
<evidence type="ECO:0000313" key="5">
    <source>
        <dbReference type="Proteomes" id="UP000225706"/>
    </source>
</evidence>
<dbReference type="PANTHER" id="PTHR13817:SF166">
    <property type="entry name" value="NEURONAL IGCAM-RELATED"/>
    <property type="match status" value="1"/>
</dbReference>
<keyword evidence="1" id="KW-0677">Repeat</keyword>
<dbReference type="InterPro" id="IPR036116">
    <property type="entry name" value="FN3_sf"/>
</dbReference>
<dbReference type="CDD" id="cd00063">
    <property type="entry name" value="FN3"/>
    <property type="match status" value="2"/>
</dbReference>
<evidence type="ECO:0000313" key="4">
    <source>
        <dbReference type="EMBL" id="PFX30316.1"/>
    </source>
</evidence>
<feature type="domain" description="Fibronectin type-III" evidence="3">
    <location>
        <begin position="17"/>
        <end position="118"/>
    </location>
</feature>
<dbReference type="InterPro" id="IPR003961">
    <property type="entry name" value="FN3_dom"/>
</dbReference>
<evidence type="ECO:0000256" key="2">
    <source>
        <dbReference type="SAM" id="MobiDB-lite"/>
    </source>
</evidence>
<evidence type="ECO:0000259" key="3">
    <source>
        <dbReference type="PROSITE" id="PS50853"/>
    </source>
</evidence>
<protein>
    <recommendedName>
        <fullName evidence="3">Fibronectin type-III domain-containing protein</fullName>
    </recommendedName>
</protein>
<feature type="domain" description="Fibronectin type-III" evidence="3">
    <location>
        <begin position="137"/>
        <end position="234"/>
    </location>
</feature>